<organism evidence="3 4">
    <name type="scientific">Candidimonas humi</name>
    <dbReference type="NCBI Taxonomy" id="683355"/>
    <lineage>
        <taxon>Bacteria</taxon>
        <taxon>Pseudomonadati</taxon>
        <taxon>Pseudomonadota</taxon>
        <taxon>Betaproteobacteria</taxon>
        <taxon>Burkholderiales</taxon>
        <taxon>Alcaligenaceae</taxon>
        <taxon>Candidimonas</taxon>
    </lineage>
</organism>
<reference evidence="4" key="1">
    <citation type="journal article" date="2019" name="Int. J. Syst. Evol. Microbiol.">
        <title>The Global Catalogue of Microorganisms (GCM) 10K type strain sequencing project: providing services to taxonomists for standard genome sequencing and annotation.</title>
        <authorList>
            <consortium name="The Broad Institute Genomics Platform"/>
            <consortium name="The Broad Institute Genome Sequencing Center for Infectious Disease"/>
            <person name="Wu L."/>
            <person name="Ma J."/>
        </authorList>
    </citation>
    <scope>NUCLEOTIDE SEQUENCE [LARGE SCALE GENOMIC DNA]</scope>
    <source>
        <strain evidence="4">LMG 24813</strain>
    </source>
</reference>
<comment type="similarity">
    <text evidence="1">Belongs to the UPF0065 (bug) family.</text>
</comment>
<dbReference type="RefSeq" id="WP_217965675.1">
    <property type="nucleotide sequence ID" value="NZ_JAHTBN010000008.1"/>
</dbReference>
<evidence type="ECO:0000256" key="2">
    <source>
        <dbReference type="SAM" id="SignalP"/>
    </source>
</evidence>
<evidence type="ECO:0000313" key="4">
    <source>
        <dbReference type="Proteomes" id="UP001595848"/>
    </source>
</evidence>
<dbReference type="Pfam" id="PF03401">
    <property type="entry name" value="TctC"/>
    <property type="match status" value="1"/>
</dbReference>
<dbReference type="EMBL" id="JBHSBV010000005">
    <property type="protein sequence ID" value="MFC4202168.1"/>
    <property type="molecule type" value="Genomic_DNA"/>
</dbReference>
<keyword evidence="4" id="KW-1185">Reference proteome</keyword>
<proteinExistence type="inferred from homology"/>
<gene>
    <name evidence="3" type="ORF">ACFOY1_14510</name>
</gene>
<comment type="caution">
    <text evidence="3">The sequence shown here is derived from an EMBL/GenBank/DDBJ whole genome shotgun (WGS) entry which is preliminary data.</text>
</comment>
<protein>
    <submittedName>
        <fullName evidence="3">Tripartite tricarboxylate transporter substrate binding protein</fullName>
    </submittedName>
</protein>
<dbReference type="CDD" id="cd13578">
    <property type="entry name" value="PBP2_Bug27"/>
    <property type="match status" value="1"/>
</dbReference>
<feature type="chain" id="PRO_5045102073" evidence="2">
    <location>
        <begin position="26"/>
        <end position="325"/>
    </location>
</feature>
<name>A0ABV8P218_9BURK</name>
<dbReference type="PANTHER" id="PTHR42928:SF5">
    <property type="entry name" value="BLR1237 PROTEIN"/>
    <property type="match status" value="1"/>
</dbReference>
<accession>A0ABV8P218</accession>
<dbReference type="Proteomes" id="UP001595848">
    <property type="component" value="Unassembled WGS sequence"/>
</dbReference>
<evidence type="ECO:0000256" key="1">
    <source>
        <dbReference type="ARBA" id="ARBA00006987"/>
    </source>
</evidence>
<dbReference type="PIRSF" id="PIRSF017082">
    <property type="entry name" value="YflP"/>
    <property type="match status" value="1"/>
</dbReference>
<sequence length="325" mass="34167">MTPKYFVRKLLAAAGLGLAAATAHAAADAYPQRPITIVVPFSPGGATDILGRLLAERLSTRLHQSVIVENKPGAGTIIASNYVARAKPDGYTFLLAASSLGIAPSVYRKVDYDPVKDFTPVTQVASVVHVLEVNPALPVKTVGELIAYLKAHPGKVSYASVGVGTSTQLEAELFKSTSGVKMEQVPYKGSSQALTDLVAGRVEVMFDAWASSGPFVRSGKVRALAVTTEQPSPSVPGLPPIATAVPGFAAMPWLGLVAPAGTPAPIVDTIYKNVAQILQEPQVKAKFVTLGLDAIGSDPQAFGRFIAKDIKTWNKVAREGNIRVD</sequence>
<dbReference type="InterPro" id="IPR005064">
    <property type="entry name" value="BUG"/>
</dbReference>
<evidence type="ECO:0000313" key="3">
    <source>
        <dbReference type="EMBL" id="MFC4202168.1"/>
    </source>
</evidence>
<feature type="signal peptide" evidence="2">
    <location>
        <begin position="1"/>
        <end position="25"/>
    </location>
</feature>
<keyword evidence="2" id="KW-0732">Signal</keyword>
<dbReference type="PANTHER" id="PTHR42928">
    <property type="entry name" value="TRICARBOXYLATE-BINDING PROTEIN"/>
    <property type="match status" value="1"/>
</dbReference>